<evidence type="ECO:0000313" key="1">
    <source>
        <dbReference type="EMBL" id="SDZ16641.1"/>
    </source>
</evidence>
<accession>A0A1H3QUA7</accession>
<reference evidence="1 2" key="1">
    <citation type="submission" date="2016-10" db="EMBL/GenBank/DDBJ databases">
        <authorList>
            <person name="de Groot N.N."/>
        </authorList>
    </citation>
    <scope>NUCLEOTIDE SEQUENCE [LARGE SCALE GENOMIC DNA]</scope>
    <source>
        <strain evidence="1 2">LMG 24775</strain>
    </source>
</reference>
<gene>
    <name evidence="1" type="ORF">SAMN05421547_113132</name>
</gene>
<evidence type="ECO:0000313" key="2">
    <source>
        <dbReference type="Proteomes" id="UP000183417"/>
    </source>
</evidence>
<dbReference type="Proteomes" id="UP000183417">
    <property type="component" value="Unassembled WGS sequence"/>
</dbReference>
<name>A0A1H3QUA7_9BURK</name>
<dbReference type="GeneID" id="94692806"/>
<evidence type="ECO:0008006" key="3">
    <source>
        <dbReference type="Google" id="ProtNLM"/>
    </source>
</evidence>
<sequence>MNPQVSTSPVELEIPDGLSERYSTMLEVVRAGAYSHRKPLKTIAADMDVSPSDLSRKLANNPDDPRRFTVHDLEAYIHSTGDVQPVLYLVQKFCADPRVKQREALAALAKLAPQIQALLKQAGVSE</sequence>
<dbReference type="AlphaFoldDB" id="A0A1H3QUA7"/>
<dbReference type="RefSeq" id="WP_074922865.1">
    <property type="nucleotide sequence ID" value="NZ_CP141274.1"/>
</dbReference>
<protein>
    <recommendedName>
        <fullName evidence="3">Phage regulatory protein CII (CP76)</fullName>
    </recommendedName>
</protein>
<dbReference type="EMBL" id="FNPE01000013">
    <property type="protein sequence ID" value="SDZ16641.1"/>
    <property type="molecule type" value="Genomic_DNA"/>
</dbReference>
<proteinExistence type="predicted"/>
<organism evidence="1 2">
    <name type="scientific">Delftia lacustris</name>
    <dbReference type="NCBI Taxonomy" id="558537"/>
    <lineage>
        <taxon>Bacteria</taxon>
        <taxon>Pseudomonadati</taxon>
        <taxon>Pseudomonadota</taxon>
        <taxon>Betaproteobacteria</taxon>
        <taxon>Burkholderiales</taxon>
        <taxon>Comamonadaceae</taxon>
        <taxon>Delftia</taxon>
    </lineage>
</organism>